<evidence type="ECO:0000256" key="3">
    <source>
        <dbReference type="ARBA" id="ARBA00023125"/>
    </source>
</evidence>
<dbReference type="PROSITE" id="PS50931">
    <property type="entry name" value="HTH_LYSR"/>
    <property type="match status" value="1"/>
</dbReference>
<evidence type="ECO:0000313" key="7">
    <source>
        <dbReference type="Proteomes" id="UP000624709"/>
    </source>
</evidence>
<dbReference type="Gene3D" id="1.10.10.10">
    <property type="entry name" value="Winged helix-like DNA-binding domain superfamily/Winged helix DNA-binding domain"/>
    <property type="match status" value="1"/>
</dbReference>
<dbReference type="EMBL" id="BOMS01000026">
    <property type="protein sequence ID" value="GIE66108.1"/>
    <property type="molecule type" value="Genomic_DNA"/>
</dbReference>
<dbReference type="Proteomes" id="UP000624709">
    <property type="component" value="Unassembled WGS sequence"/>
</dbReference>
<comment type="similarity">
    <text evidence="1">Belongs to the LysR transcriptional regulatory family.</text>
</comment>
<evidence type="ECO:0000256" key="2">
    <source>
        <dbReference type="ARBA" id="ARBA00023015"/>
    </source>
</evidence>
<dbReference type="PANTHER" id="PTHR30126">
    <property type="entry name" value="HTH-TYPE TRANSCRIPTIONAL REGULATOR"/>
    <property type="match status" value="1"/>
</dbReference>
<evidence type="ECO:0000259" key="5">
    <source>
        <dbReference type="PROSITE" id="PS50931"/>
    </source>
</evidence>
<dbReference type="PANTHER" id="PTHR30126:SF39">
    <property type="entry name" value="HTH-TYPE TRANSCRIPTIONAL REGULATOR CYSL"/>
    <property type="match status" value="1"/>
</dbReference>
<dbReference type="InterPro" id="IPR036390">
    <property type="entry name" value="WH_DNA-bd_sf"/>
</dbReference>
<dbReference type="SUPFAM" id="SSF53850">
    <property type="entry name" value="Periplasmic binding protein-like II"/>
    <property type="match status" value="1"/>
</dbReference>
<dbReference type="Gene3D" id="3.40.190.10">
    <property type="entry name" value="Periplasmic binding protein-like II"/>
    <property type="match status" value="2"/>
</dbReference>
<feature type="domain" description="HTH lysR-type" evidence="5">
    <location>
        <begin position="2"/>
        <end position="59"/>
    </location>
</feature>
<dbReference type="Pfam" id="PF00126">
    <property type="entry name" value="HTH_1"/>
    <property type="match status" value="1"/>
</dbReference>
<keyword evidence="4" id="KW-0804">Transcription</keyword>
<proteinExistence type="inferred from homology"/>
<organism evidence="6 7">
    <name type="scientific">Actinoplanes palleronii</name>
    <dbReference type="NCBI Taxonomy" id="113570"/>
    <lineage>
        <taxon>Bacteria</taxon>
        <taxon>Bacillati</taxon>
        <taxon>Actinomycetota</taxon>
        <taxon>Actinomycetes</taxon>
        <taxon>Micromonosporales</taxon>
        <taxon>Micromonosporaceae</taxon>
        <taxon>Actinoplanes</taxon>
    </lineage>
</organism>
<accession>A0ABQ4B632</accession>
<name>A0ABQ4B632_9ACTN</name>
<keyword evidence="3" id="KW-0238">DNA-binding</keyword>
<reference evidence="6 7" key="1">
    <citation type="submission" date="2021-01" db="EMBL/GenBank/DDBJ databases">
        <title>Whole genome shotgun sequence of Actinoplanes palleronii NBRC 14916.</title>
        <authorList>
            <person name="Komaki H."/>
            <person name="Tamura T."/>
        </authorList>
    </citation>
    <scope>NUCLEOTIDE SEQUENCE [LARGE SCALE GENOMIC DNA]</scope>
    <source>
        <strain evidence="6 7">NBRC 14916</strain>
    </source>
</reference>
<comment type="caution">
    <text evidence="6">The sequence shown here is derived from an EMBL/GenBank/DDBJ whole genome shotgun (WGS) entry which is preliminary data.</text>
</comment>
<keyword evidence="7" id="KW-1185">Reference proteome</keyword>
<keyword evidence="2" id="KW-0805">Transcription regulation</keyword>
<dbReference type="InterPro" id="IPR005119">
    <property type="entry name" value="LysR_subst-bd"/>
</dbReference>
<evidence type="ECO:0000256" key="4">
    <source>
        <dbReference type="ARBA" id="ARBA00023163"/>
    </source>
</evidence>
<gene>
    <name evidence="6" type="ORF">Apa02nite_022160</name>
</gene>
<evidence type="ECO:0000256" key="1">
    <source>
        <dbReference type="ARBA" id="ARBA00009437"/>
    </source>
</evidence>
<sequence length="313" mass="32691">MPDLAALEILLLVARTGTLSGAGRESGLTQQAVSARLAALEARTGVRLATRTTRGTRLTREGVVVAQWADRLIRLAEEVDTGLATLREDTRTRLRVSASLTIAEHLLPGWLVGCRAAATREGRTPPDVVLTAVNSDQVLEQVLAGTADLGFIEGPTVPAGVRSRVVARDELVLVVPPEHDWARRSGGVTVAELAATPMVTREHGSGTRESLAAALRRAGYEPAPAALELSTTAAVRAAVLAGGAPAVVSRLAVEDDLRSGRLRHVPVPGFTLPRELLAVWTGVRTPPAGAVRTLLGHIHSTGGSASGQPPAAR</sequence>
<dbReference type="Pfam" id="PF03466">
    <property type="entry name" value="LysR_substrate"/>
    <property type="match status" value="1"/>
</dbReference>
<dbReference type="InterPro" id="IPR000847">
    <property type="entry name" value="LysR_HTH_N"/>
</dbReference>
<dbReference type="InterPro" id="IPR036388">
    <property type="entry name" value="WH-like_DNA-bd_sf"/>
</dbReference>
<evidence type="ECO:0000313" key="6">
    <source>
        <dbReference type="EMBL" id="GIE66108.1"/>
    </source>
</evidence>
<protein>
    <submittedName>
        <fullName evidence="6">Transcriptional regulator</fullName>
    </submittedName>
</protein>
<dbReference type="SUPFAM" id="SSF46785">
    <property type="entry name" value="Winged helix' DNA-binding domain"/>
    <property type="match status" value="1"/>
</dbReference>